<accession>A0ABR1U9U6</accession>
<feature type="region of interest" description="Disordered" evidence="1">
    <location>
        <begin position="243"/>
        <end position="285"/>
    </location>
</feature>
<feature type="domain" description="DUF7580" evidence="2">
    <location>
        <begin position="153"/>
        <end position="548"/>
    </location>
</feature>
<reference evidence="3 4" key="1">
    <citation type="submission" date="2023-01" db="EMBL/GenBank/DDBJ databases">
        <title>Analysis of 21 Apiospora genomes using comparative genomics revels a genus with tremendous synthesis potential of carbohydrate active enzymes and secondary metabolites.</title>
        <authorList>
            <person name="Sorensen T."/>
        </authorList>
    </citation>
    <scope>NUCLEOTIDE SEQUENCE [LARGE SCALE GENOMIC DNA]</scope>
    <source>
        <strain evidence="3 4">CBS 33761</strain>
    </source>
</reference>
<dbReference type="PANTHER" id="PTHR35186">
    <property type="entry name" value="ANK_REP_REGION DOMAIN-CONTAINING PROTEIN"/>
    <property type="match status" value="1"/>
</dbReference>
<comment type="caution">
    <text evidence="3">The sequence shown here is derived from an EMBL/GenBank/DDBJ whole genome shotgun (WGS) entry which is preliminary data.</text>
</comment>
<dbReference type="Proteomes" id="UP001444661">
    <property type="component" value="Unassembled WGS sequence"/>
</dbReference>
<gene>
    <name evidence="3" type="ORF">PG993_000163</name>
</gene>
<feature type="compositionally biased region" description="Pro residues" evidence="1">
    <location>
        <begin position="266"/>
        <end position="280"/>
    </location>
</feature>
<evidence type="ECO:0000259" key="2">
    <source>
        <dbReference type="Pfam" id="PF24476"/>
    </source>
</evidence>
<dbReference type="PANTHER" id="PTHR35186:SF4">
    <property type="entry name" value="PRION-INHIBITION AND PROPAGATION HELO DOMAIN-CONTAINING PROTEIN"/>
    <property type="match status" value="1"/>
</dbReference>
<feature type="compositionally biased region" description="Low complexity" evidence="1">
    <location>
        <begin position="254"/>
        <end position="265"/>
    </location>
</feature>
<evidence type="ECO:0000313" key="4">
    <source>
        <dbReference type="Proteomes" id="UP001444661"/>
    </source>
</evidence>
<protein>
    <recommendedName>
        <fullName evidence="2">DUF7580 domain-containing protein</fullName>
    </recommendedName>
</protein>
<evidence type="ECO:0000313" key="3">
    <source>
        <dbReference type="EMBL" id="KAK8054936.1"/>
    </source>
</evidence>
<evidence type="ECO:0000256" key="1">
    <source>
        <dbReference type="SAM" id="MobiDB-lite"/>
    </source>
</evidence>
<dbReference type="EMBL" id="JAQQWK010000001">
    <property type="protein sequence ID" value="KAK8054936.1"/>
    <property type="molecule type" value="Genomic_DNA"/>
</dbReference>
<dbReference type="Pfam" id="PF24476">
    <property type="entry name" value="DUF7580"/>
    <property type="match status" value="1"/>
</dbReference>
<dbReference type="InterPro" id="IPR056002">
    <property type="entry name" value="DUF7580"/>
</dbReference>
<proteinExistence type="predicted"/>
<organism evidence="3 4">
    <name type="scientific">Apiospora rasikravindrae</name>
    <dbReference type="NCBI Taxonomy" id="990691"/>
    <lineage>
        <taxon>Eukaryota</taxon>
        <taxon>Fungi</taxon>
        <taxon>Dikarya</taxon>
        <taxon>Ascomycota</taxon>
        <taxon>Pezizomycotina</taxon>
        <taxon>Sordariomycetes</taxon>
        <taxon>Xylariomycetidae</taxon>
        <taxon>Amphisphaeriales</taxon>
        <taxon>Apiosporaceae</taxon>
        <taxon>Apiospora</taxon>
    </lineage>
</organism>
<keyword evidence="4" id="KW-1185">Reference proteome</keyword>
<sequence length="560" mass="63911">MEVAGLAKDSTLLAQRHRQLRVEQLKLKKSLMSLSPDLDEEEINESLIRHFPDDYKIIVGTIEDLRQCIWKLREQLGIDPEGKPLSSSRVRDEWRRVKQSFKKKETVELFNEIDRYNNNLRICFEGKREISSDLGSTQSSGQGDSFNKRVCQRLRSDACLIHDALSEAYDRDCANVHLNMIDLSWHHQGLRTSQLPDLCFPDRDSCAQAPHHWYTAKIRLEPMKADPPVESAEVSTKTLTVATASDRKPHRARFSVSFRRSSRSPSPMPIEPAKQPPTTTPPRREHIHSICSHPATKLFGGYLMNSDPDNQNMVILERKQPAAKHAYVLGWRSFLTPGAASLGRSRIRRKKMSNKDRLAIASAATWAVLLLCGTPWLEETKMIENDIVLLAEETLATGRTPLDLDNANAVPAFSYRFSKPQVKERSPTPQQDPGPLGGNAIPHRTLFALAILLLEIGLDTEFRNIYEEFTESEFRGFEEPASLLESYWAAEEAAEDLYDAMGDKYADAVKRCLKFNFNGRKSLQRFDNEMLRQQFFAGVVAPVQERYEQEQTRHRVFRAC</sequence>
<name>A0ABR1U9U6_9PEZI</name>